<feature type="coiled-coil region" evidence="1">
    <location>
        <begin position="159"/>
        <end position="237"/>
    </location>
</feature>
<name>A0A370GJJ9_9COXI</name>
<evidence type="ECO:0000256" key="1">
    <source>
        <dbReference type="SAM" id="Coils"/>
    </source>
</evidence>
<comment type="caution">
    <text evidence="2">The sequence shown here is derived from an EMBL/GenBank/DDBJ whole genome shotgun (WGS) entry which is preliminary data.</text>
</comment>
<accession>A0A370GJJ9</accession>
<evidence type="ECO:0000313" key="2">
    <source>
        <dbReference type="EMBL" id="RDI42574.1"/>
    </source>
</evidence>
<dbReference type="AlphaFoldDB" id="A0A370GJJ9"/>
<sequence>MPLLLNLWGPGENDAGRLEINGKDLIIEFIPHTNSASDTKHAAMRRDRFNFALSFYLSYLLEEQIDYSSLARITQVQDVEREGYCILLSFSKNVDAAVIQLLFGGEYLSRSELAKFMDEECRRNILEKTGIYFNQLQQNKDEIKERSHGATRHPLDDLIQDESNEFAKLDAEYELAAKNHAKHLAQYEEKLDEQSRNLAQLNKELKLLEQAISEFALEEEQQKKKSQEVMLEKYHELITQLDQTYAAAKLPVATPLVTLHEQTGIVNSSALAIKMEFETQFVKMENAIDRIQQRNPVAKIVNQYDDGLNSELDDNRNVFEDWAAQSKIKTAYYAKSMALLKKNLAESQTVLVYAAFEDQIAIQRTMKIEQHPDHEIYDDICILDEQDKKFFTELAKQVTLNALAREEELRNKIALENAQVTAPAAKQLTSYKSRSKTMSSSFYEAMSNYTSQARQLLFTTSTTNKEVELKENSGTITRTRGLSFTQQNSK</sequence>
<keyword evidence="1" id="KW-0175">Coiled coil</keyword>
<protein>
    <submittedName>
        <fullName evidence="2">Uncharacterized protein</fullName>
    </submittedName>
</protein>
<dbReference type="EMBL" id="QQAX01000014">
    <property type="protein sequence ID" value="RDI42574.1"/>
    <property type="molecule type" value="Genomic_DNA"/>
</dbReference>
<reference evidence="2 3" key="1">
    <citation type="submission" date="2018-07" db="EMBL/GenBank/DDBJ databases">
        <title>Genomic Encyclopedia of Type Strains, Phase IV (KMG-IV): sequencing the most valuable type-strain genomes for metagenomic binning, comparative biology and taxonomic classification.</title>
        <authorList>
            <person name="Goeker M."/>
        </authorList>
    </citation>
    <scope>NUCLEOTIDE SEQUENCE [LARGE SCALE GENOMIC DNA]</scope>
    <source>
        <strain evidence="2 3">DSM 16500</strain>
    </source>
</reference>
<evidence type="ECO:0000313" key="3">
    <source>
        <dbReference type="Proteomes" id="UP000254720"/>
    </source>
</evidence>
<dbReference type="RefSeq" id="WP_114834639.1">
    <property type="nucleotide sequence ID" value="NZ_LR699115.1"/>
</dbReference>
<proteinExistence type="predicted"/>
<organism evidence="2 3">
    <name type="scientific">Aquicella lusitana</name>
    <dbReference type="NCBI Taxonomy" id="254246"/>
    <lineage>
        <taxon>Bacteria</taxon>
        <taxon>Pseudomonadati</taxon>
        <taxon>Pseudomonadota</taxon>
        <taxon>Gammaproteobacteria</taxon>
        <taxon>Legionellales</taxon>
        <taxon>Coxiellaceae</taxon>
        <taxon>Aquicella</taxon>
    </lineage>
</organism>
<keyword evidence="3" id="KW-1185">Reference proteome</keyword>
<dbReference type="Proteomes" id="UP000254720">
    <property type="component" value="Unassembled WGS sequence"/>
</dbReference>
<gene>
    <name evidence="2" type="ORF">C8D86_11444</name>
</gene>